<evidence type="ECO:0000313" key="6">
    <source>
        <dbReference type="EMBL" id="MBB0245781.1"/>
    </source>
</evidence>
<dbReference type="SUPFAM" id="SSF51905">
    <property type="entry name" value="FAD/NAD(P)-binding domain"/>
    <property type="match status" value="1"/>
</dbReference>
<feature type="compositionally biased region" description="Low complexity" evidence="5">
    <location>
        <begin position="75"/>
        <end position="84"/>
    </location>
</feature>
<name>A0A7W3TFB5_9ACTN</name>
<sequence length="115" mass="12194">TGTLLHAAEHREPTPFAGRRVVVLGLGNSAVQIAAELAGVARVTLAGRGRIRWTPQRPLGRDLHHWLGTTGLDSLPVGPLLRTPPRGPATRRRGRKTPGSPAGWENRPRIVGGGG</sequence>
<dbReference type="EMBL" id="VKHT01000605">
    <property type="protein sequence ID" value="MBB0245781.1"/>
    <property type="molecule type" value="Genomic_DNA"/>
</dbReference>
<dbReference type="Proteomes" id="UP000538929">
    <property type="component" value="Unassembled WGS sequence"/>
</dbReference>
<dbReference type="GO" id="GO:0050660">
    <property type="term" value="F:flavin adenine dinucleotide binding"/>
    <property type="evidence" value="ECO:0007669"/>
    <property type="project" value="InterPro"/>
</dbReference>
<protein>
    <submittedName>
        <fullName evidence="6">Uncharacterized protein</fullName>
    </submittedName>
</protein>
<keyword evidence="7" id="KW-1185">Reference proteome</keyword>
<reference evidence="7" key="1">
    <citation type="submission" date="2019-10" db="EMBL/GenBank/DDBJ databases">
        <title>Streptomyces sp. nov., a novel actinobacterium isolated from alkaline environment.</title>
        <authorList>
            <person name="Golinska P."/>
        </authorList>
    </citation>
    <scope>NUCLEOTIDE SEQUENCE [LARGE SCALE GENOMIC DNA]</scope>
    <source>
        <strain evidence="7">DSM 42118</strain>
    </source>
</reference>
<dbReference type="AlphaFoldDB" id="A0A7W3TFB5"/>
<evidence type="ECO:0000256" key="5">
    <source>
        <dbReference type="SAM" id="MobiDB-lite"/>
    </source>
</evidence>
<proteinExistence type="inferred from homology"/>
<gene>
    <name evidence="6" type="ORF">FNQ90_17130</name>
</gene>
<dbReference type="InterPro" id="IPR020946">
    <property type="entry name" value="Flavin_mOase-like"/>
</dbReference>
<organism evidence="6 7">
    <name type="scientific">Streptomyces alkaliphilus</name>
    <dbReference type="NCBI Taxonomy" id="1472722"/>
    <lineage>
        <taxon>Bacteria</taxon>
        <taxon>Bacillati</taxon>
        <taxon>Actinomycetota</taxon>
        <taxon>Actinomycetes</taxon>
        <taxon>Kitasatosporales</taxon>
        <taxon>Streptomycetaceae</taxon>
        <taxon>Streptomyces</taxon>
    </lineage>
</organism>
<dbReference type="InterPro" id="IPR036188">
    <property type="entry name" value="FAD/NAD-bd_sf"/>
</dbReference>
<comment type="similarity">
    <text evidence="1">Belongs to the FAD-binding monooxygenase family.</text>
</comment>
<feature type="region of interest" description="Disordered" evidence="5">
    <location>
        <begin position="68"/>
        <end position="115"/>
    </location>
</feature>
<keyword evidence="4" id="KW-0560">Oxidoreductase</keyword>
<evidence type="ECO:0000256" key="1">
    <source>
        <dbReference type="ARBA" id="ARBA00010139"/>
    </source>
</evidence>
<evidence type="ECO:0000256" key="4">
    <source>
        <dbReference type="ARBA" id="ARBA00023002"/>
    </source>
</evidence>
<dbReference type="GO" id="GO:0050661">
    <property type="term" value="F:NADP binding"/>
    <property type="evidence" value="ECO:0007669"/>
    <property type="project" value="InterPro"/>
</dbReference>
<evidence type="ECO:0000313" key="7">
    <source>
        <dbReference type="Proteomes" id="UP000538929"/>
    </source>
</evidence>
<evidence type="ECO:0000256" key="2">
    <source>
        <dbReference type="ARBA" id="ARBA00022630"/>
    </source>
</evidence>
<feature type="non-terminal residue" evidence="6">
    <location>
        <position position="1"/>
    </location>
</feature>
<evidence type="ECO:0000256" key="3">
    <source>
        <dbReference type="ARBA" id="ARBA00022827"/>
    </source>
</evidence>
<keyword evidence="2" id="KW-0285">Flavoprotein</keyword>
<dbReference type="GO" id="GO:0004499">
    <property type="term" value="F:N,N-dimethylaniline monooxygenase activity"/>
    <property type="evidence" value="ECO:0007669"/>
    <property type="project" value="InterPro"/>
</dbReference>
<keyword evidence="3" id="KW-0274">FAD</keyword>
<comment type="caution">
    <text evidence="6">The sequence shown here is derived from an EMBL/GenBank/DDBJ whole genome shotgun (WGS) entry which is preliminary data.</text>
</comment>
<dbReference type="Pfam" id="PF00743">
    <property type="entry name" value="FMO-like"/>
    <property type="match status" value="1"/>
</dbReference>
<dbReference type="Gene3D" id="3.50.50.60">
    <property type="entry name" value="FAD/NAD(P)-binding domain"/>
    <property type="match status" value="1"/>
</dbReference>
<accession>A0A7W3TFB5</accession>